<proteinExistence type="inferred from homology"/>
<dbReference type="PANTHER" id="PTHR30477">
    <property type="entry name" value="ABC-TRANSPORTER METAL-BINDING PROTEIN"/>
    <property type="match status" value="1"/>
</dbReference>
<comment type="similarity">
    <text evidence="2">Belongs to the ABC-3 integral membrane protein family.</text>
</comment>
<protein>
    <submittedName>
        <fullName evidence="7">ABC-3 protein</fullName>
    </submittedName>
</protein>
<feature type="transmembrane region" description="Helical" evidence="6">
    <location>
        <begin position="134"/>
        <end position="154"/>
    </location>
</feature>
<dbReference type="PANTHER" id="PTHR30477:SF0">
    <property type="entry name" value="METAL TRANSPORT SYSTEM MEMBRANE PROTEIN TM_0125-RELATED"/>
    <property type="match status" value="1"/>
</dbReference>
<keyword evidence="8" id="KW-1185">Reference proteome</keyword>
<dbReference type="Pfam" id="PF00950">
    <property type="entry name" value="ABC-3"/>
    <property type="match status" value="1"/>
</dbReference>
<dbReference type="GO" id="GO:0043190">
    <property type="term" value="C:ATP-binding cassette (ABC) transporter complex"/>
    <property type="evidence" value="ECO:0007669"/>
    <property type="project" value="InterPro"/>
</dbReference>
<accession>A0A0C5BTW7</accession>
<keyword evidence="3 6" id="KW-0812">Transmembrane</keyword>
<reference evidence="7 8" key="3">
    <citation type="journal article" date="2019" name="Int. J. Syst. Evol. Microbiol.">
        <title>Nitrosopumilus adriaticus sp. nov. and Nitrosopumilus piranensis sp. nov., two ammonia-oxidizing archaea from the Adriatic Sea and members of the class Nitrososphaeria.</title>
        <authorList>
            <person name="Bayer B."/>
            <person name="Vojvoda J."/>
            <person name="Reinthaler T."/>
            <person name="Reyes C."/>
            <person name="Pinto M."/>
            <person name="Herndl G.J."/>
        </authorList>
    </citation>
    <scope>NUCLEOTIDE SEQUENCE [LARGE SCALE GENOMIC DNA]</scope>
    <source>
        <strain evidence="7 8">D3C</strain>
    </source>
</reference>
<keyword evidence="5 6" id="KW-0472">Membrane</keyword>
<evidence type="ECO:0000256" key="6">
    <source>
        <dbReference type="SAM" id="Phobius"/>
    </source>
</evidence>
<dbReference type="GO" id="GO:0055085">
    <property type="term" value="P:transmembrane transport"/>
    <property type="evidence" value="ECO:0007669"/>
    <property type="project" value="InterPro"/>
</dbReference>
<evidence type="ECO:0000256" key="5">
    <source>
        <dbReference type="ARBA" id="ARBA00023136"/>
    </source>
</evidence>
<feature type="transmembrane region" description="Helical" evidence="6">
    <location>
        <begin position="216"/>
        <end position="237"/>
    </location>
</feature>
<dbReference type="STRING" id="1582439.NPIRD3C_0403"/>
<feature type="transmembrane region" description="Helical" evidence="6">
    <location>
        <begin position="174"/>
        <end position="204"/>
    </location>
</feature>
<gene>
    <name evidence="7" type="ORF">NPIRD3C_0403</name>
</gene>
<comment type="subcellular location">
    <subcellularLocation>
        <location evidence="1">Membrane</location>
        <topology evidence="1">Multi-pass membrane protein</topology>
    </subcellularLocation>
</comment>
<dbReference type="EMBL" id="CP010868">
    <property type="protein sequence ID" value="AJM91619.1"/>
    <property type="molecule type" value="Genomic_DNA"/>
</dbReference>
<organism evidence="7 8">
    <name type="scientific">Nitrosopumilus piranensis</name>
    <dbReference type="NCBI Taxonomy" id="1582439"/>
    <lineage>
        <taxon>Archaea</taxon>
        <taxon>Nitrososphaerota</taxon>
        <taxon>Nitrososphaeria</taxon>
        <taxon>Nitrosopumilales</taxon>
        <taxon>Nitrosopumilaceae</taxon>
        <taxon>Nitrosopumilus</taxon>
    </lineage>
</organism>
<feature type="transmembrane region" description="Helical" evidence="6">
    <location>
        <begin position="243"/>
        <end position="263"/>
    </location>
</feature>
<dbReference type="HOGENOM" id="CLU_028808_3_1_2"/>
<dbReference type="AlphaFoldDB" id="A0A0C5BTW7"/>
<name>A0A0C5BTW7_9ARCH</name>
<evidence type="ECO:0000256" key="2">
    <source>
        <dbReference type="ARBA" id="ARBA00008034"/>
    </source>
</evidence>
<dbReference type="KEGG" id="nid:NPIRD3C_0403"/>
<dbReference type="InterPro" id="IPR001626">
    <property type="entry name" value="ABC_TroCD"/>
</dbReference>
<reference evidence="7 8" key="2">
    <citation type="journal article" date="2016" name="ISME J.">
        <title>Physiological and genomic characterization of two novel marine thaumarchaeal strains indicates niche differentiation.</title>
        <authorList>
            <person name="Bayer B."/>
            <person name="Vojvoda J."/>
            <person name="Offre P."/>
            <person name="Alves R.J."/>
            <person name="Elisabeth N.H."/>
            <person name="Garcia J.A."/>
            <person name="Volland J.M."/>
            <person name="Srivastava A."/>
            <person name="Schleper C."/>
            <person name="Herndl G.J."/>
        </authorList>
    </citation>
    <scope>NUCLEOTIDE SEQUENCE [LARGE SCALE GENOMIC DNA]</scope>
    <source>
        <strain evidence="7 8">D3C</strain>
    </source>
</reference>
<evidence type="ECO:0000256" key="3">
    <source>
        <dbReference type="ARBA" id="ARBA00022692"/>
    </source>
</evidence>
<feature type="transmembrane region" description="Helical" evidence="6">
    <location>
        <begin position="14"/>
        <end position="34"/>
    </location>
</feature>
<evidence type="ECO:0000313" key="8">
    <source>
        <dbReference type="Proteomes" id="UP000032027"/>
    </source>
</evidence>
<evidence type="ECO:0000256" key="4">
    <source>
        <dbReference type="ARBA" id="ARBA00022989"/>
    </source>
</evidence>
<dbReference type="Proteomes" id="UP000032027">
    <property type="component" value="Chromosome"/>
</dbReference>
<sequence>MSFEILTYSFMHRALISGIAIAILCSVVGLFLVLRRYSLFGDAIAHSSFGGIAIGLLAGVYPLWTAYGVSIVSALIITRIKDRFNISGDASIAVLLSSGIAVGLVIIGLSGGFTIDIFSFLFGSILLVSVDDTVLILSLTGTILIVILVLYRQILYSTFNEEQAKVSGIPVEKINYLIVFMAGITVVTSIQLVGVLLISALFVIPNVSAIMYGKGFKHTAIISMSFSIFSVVTGILISYVFDITPAGTIVLISIGLLAGTMGIKSAGMLSKN</sequence>
<feature type="transmembrane region" description="Helical" evidence="6">
    <location>
        <begin position="92"/>
        <end position="122"/>
    </location>
</feature>
<evidence type="ECO:0000256" key="1">
    <source>
        <dbReference type="ARBA" id="ARBA00004141"/>
    </source>
</evidence>
<dbReference type="PATRIC" id="fig|1582439.9.peg.407"/>
<dbReference type="SUPFAM" id="SSF81345">
    <property type="entry name" value="ABC transporter involved in vitamin B12 uptake, BtuC"/>
    <property type="match status" value="1"/>
</dbReference>
<feature type="transmembrane region" description="Helical" evidence="6">
    <location>
        <begin position="54"/>
        <end position="80"/>
    </location>
</feature>
<keyword evidence="4 6" id="KW-1133">Transmembrane helix</keyword>
<dbReference type="InterPro" id="IPR037294">
    <property type="entry name" value="ABC_BtuC-like"/>
</dbReference>
<dbReference type="Gene3D" id="1.10.3470.10">
    <property type="entry name" value="ABC transporter involved in vitamin B12 uptake, BtuC"/>
    <property type="match status" value="1"/>
</dbReference>
<evidence type="ECO:0000313" key="7">
    <source>
        <dbReference type="EMBL" id="AJM91619.1"/>
    </source>
</evidence>
<reference evidence="8" key="1">
    <citation type="submission" date="2015-02" db="EMBL/GenBank/DDBJ databases">
        <title>Characterization of two novel Thaumarchaeota isolated from the Northern Adriatic Sea.</title>
        <authorList>
            <person name="Bayer B."/>
            <person name="Vojvoda J."/>
            <person name="Offre P."/>
            <person name="Srivastava A."/>
            <person name="Elisabeth N."/>
            <person name="Garcia J.A.L."/>
            <person name="Schleper C."/>
            <person name="Herndl G.J."/>
        </authorList>
    </citation>
    <scope>NUCLEOTIDE SEQUENCE [LARGE SCALE GENOMIC DNA]</scope>
    <source>
        <strain evidence="8">D3C</strain>
    </source>
</reference>